<evidence type="ECO:0000313" key="9">
    <source>
        <dbReference type="Proteomes" id="UP000008385"/>
    </source>
</evidence>
<evidence type="ECO:0000256" key="1">
    <source>
        <dbReference type="ARBA" id="ARBA00010790"/>
    </source>
</evidence>
<dbReference type="eggNOG" id="COG2303">
    <property type="taxonomic scope" value="Bacteria"/>
</dbReference>
<dbReference type="Gene3D" id="3.50.50.60">
    <property type="entry name" value="FAD/NAD(P)-binding domain"/>
    <property type="match status" value="2"/>
</dbReference>
<evidence type="ECO:0000259" key="6">
    <source>
        <dbReference type="Pfam" id="PF00732"/>
    </source>
</evidence>
<dbReference type="PANTHER" id="PTHR46056:SF12">
    <property type="entry name" value="LONG-CHAIN-ALCOHOL OXIDASE"/>
    <property type="match status" value="1"/>
</dbReference>
<dbReference type="EMBL" id="CP000245">
    <property type="protein sequence ID" value="AEG92246.1"/>
    <property type="molecule type" value="Genomic_DNA"/>
</dbReference>
<evidence type="ECO:0000256" key="2">
    <source>
        <dbReference type="ARBA" id="ARBA00022630"/>
    </source>
</evidence>
<dbReference type="SUPFAM" id="SSF54373">
    <property type="entry name" value="FAD-linked reductases, C-terminal domain"/>
    <property type="match status" value="1"/>
</dbReference>
<feature type="domain" description="Glucose-methanol-choline oxidoreductase C-terminal" evidence="7">
    <location>
        <begin position="448"/>
        <end position="569"/>
    </location>
</feature>
<feature type="region of interest" description="Disordered" evidence="5">
    <location>
        <begin position="171"/>
        <end position="198"/>
    </location>
</feature>
<keyword evidence="2" id="KW-0285">Flavoprotein</keyword>
<protein>
    <submittedName>
        <fullName evidence="8">Choline dehydrogenase and related flavoprotein-like protein</fullName>
    </submittedName>
</protein>
<dbReference type="GO" id="GO:0050660">
    <property type="term" value="F:flavin adenine dinucleotide binding"/>
    <property type="evidence" value="ECO:0007669"/>
    <property type="project" value="InterPro"/>
</dbReference>
<keyword evidence="3" id="KW-0274">FAD</keyword>
<evidence type="ECO:0000313" key="8">
    <source>
        <dbReference type="EMBL" id="AEG92246.1"/>
    </source>
</evidence>
<keyword evidence="9" id="KW-1185">Reference proteome</keyword>
<dbReference type="PATRIC" id="fig|365046.3.peg.1187"/>
<dbReference type="STRING" id="365046.Rta_11600"/>
<reference evidence="9" key="1">
    <citation type="submission" date="2006-01" db="EMBL/GenBank/DDBJ databases">
        <title>Genome of the cyst-dividing bacterium Ramlibacter tataouinensis.</title>
        <authorList>
            <person name="Barakat M."/>
            <person name="Ortet P."/>
            <person name="De Luca G."/>
            <person name="Jourlin-Castelli C."/>
            <person name="Ansaldi M."/>
            <person name="Py B."/>
            <person name="Fichant G."/>
            <person name="Coutinho P."/>
            <person name="Voulhoux R."/>
            <person name="Bastien O."/>
            <person name="Roy S."/>
            <person name="Marechal E."/>
            <person name="Henrissat B."/>
            <person name="Quentin Y."/>
            <person name="Noirot P."/>
            <person name="Filloux A."/>
            <person name="Mejean V."/>
            <person name="DuBow M."/>
            <person name="Barras F."/>
            <person name="Heulin T."/>
        </authorList>
    </citation>
    <scope>NUCLEOTIDE SEQUENCE [LARGE SCALE GENOMIC DNA]</scope>
    <source>
        <strain evidence="9">ATCC BAA-407 / DSM 14655 / LMG 21543 / TTB310</strain>
    </source>
</reference>
<evidence type="ECO:0000256" key="5">
    <source>
        <dbReference type="SAM" id="MobiDB-lite"/>
    </source>
</evidence>
<evidence type="ECO:0000259" key="7">
    <source>
        <dbReference type="Pfam" id="PF05199"/>
    </source>
</evidence>
<reference evidence="8 9" key="2">
    <citation type="journal article" date="2011" name="PLoS ONE">
        <title>The Cyst-Dividing Bacterium Ramlibacter tataouinensis TTB310 Genome Reveals a Well-Stocked Toolbox for Adaptation to a Desert Environment.</title>
        <authorList>
            <person name="De Luca G."/>
            <person name="Barakat M."/>
            <person name="Ortet P."/>
            <person name="Fochesato S."/>
            <person name="Jourlin-Castelli C."/>
            <person name="Ansaldi M."/>
            <person name="Py B."/>
            <person name="Fichant G."/>
            <person name="Coutinho P.M."/>
            <person name="Voulhoux R."/>
            <person name="Bastien O."/>
            <person name="Marechal E."/>
            <person name="Henrissat B."/>
            <person name="Quentin Y."/>
            <person name="Noirot P."/>
            <person name="Filloux A."/>
            <person name="Mejean V."/>
            <person name="Dubow M.S."/>
            <person name="Barras F."/>
            <person name="Barbe V."/>
            <person name="Weissenbach J."/>
            <person name="Mihalcescu I."/>
            <person name="Vermeglio A."/>
            <person name="Achouak W."/>
            <person name="Heulin T."/>
        </authorList>
    </citation>
    <scope>NUCLEOTIDE SEQUENCE [LARGE SCALE GENOMIC DNA]</scope>
    <source>
        <strain evidence="9">ATCC BAA-407 / DSM 14655 / LMG 21543 / TTB310</strain>
    </source>
</reference>
<gene>
    <name evidence="8" type="ordered locus">Rta_11600</name>
</gene>
<evidence type="ECO:0000256" key="4">
    <source>
        <dbReference type="ARBA" id="ARBA00023002"/>
    </source>
</evidence>
<accession>F5Y128</accession>
<dbReference type="HOGENOM" id="CLU_008878_2_0_4"/>
<dbReference type="SUPFAM" id="SSF51905">
    <property type="entry name" value="FAD/NAD(P)-binding domain"/>
    <property type="match status" value="1"/>
</dbReference>
<name>F5Y128_RAMTT</name>
<dbReference type="InterPro" id="IPR007867">
    <property type="entry name" value="GMC_OxRtase_C"/>
</dbReference>
<proteinExistence type="inferred from homology"/>
<evidence type="ECO:0000256" key="3">
    <source>
        <dbReference type="ARBA" id="ARBA00022827"/>
    </source>
</evidence>
<dbReference type="PANTHER" id="PTHR46056">
    <property type="entry name" value="LONG-CHAIN-ALCOHOL OXIDASE"/>
    <property type="match status" value="1"/>
</dbReference>
<keyword evidence="4" id="KW-0560">Oxidoreductase</keyword>
<dbReference type="InterPro" id="IPR036188">
    <property type="entry name" value="FAD/NAD-bd_sf"/>
</dbReference>
<comment type="similarity">
    <text evidence="1">Belongs to the GMC oxidoreductase family.</text>
</comment>
<dbReference type="Pfam" id="PF00732">
    <property type="entry name" value="GMC_oxred_N"/>
    <property type="match status" value="1"/>
</dbReference>
<dbReference type="KEGG" id="rta:Rta_11600"/>
<dbReference type="Pfam" id="PF05199">
    <property type="entry name" value="GMC_oxred_C"/>
    <property type="match status" value="1"/>
</dbReference>
<dbReference type="InterPro" id="IPR000172">
    <property type="entry name" value="GMC_OxRdtase_N"/>
</dbReference>
<dbReference type="OrthoDB" id="9787779at2"/>
<feature type="domain" description="Glucose-methanol-choline oxidoreductase N-terminal" evidence="6">
    <location>
        <begin position="234"/>
        <end position="345"/>
    </location>
</feature>
<organism evidence="8 9">
    <name type="scientific">Ramlibacter tataouinensis (strain ATCC BAA-407 / DSM 14655 / LMG 21543 / TTB310)</name>
    <dbReference type="NCBI Taxonomy" id="365046"/>
    <lineage>
        <taxon>Bacteria</taxon>
        <taxon>Pseudomonadati</taxon>
        <taxon>Pseudomonadota</taxon>
        <taxon>Betaproteobacteria</taxon>
        <taxon>Burkholderiales</taxon>
        <taxon>Comamonadaceae</taxon>
        <taxon>Ramlibacter</taxon>
    </lineage>
</organism>
<dbReference type="Proteomes" id="UP000008385">
    <property type="component" value="Chromosome"/>
</dbReference>
<dbReference type="GO" id="GO:0016614">
    <property type="term" value="F:oxidoreductase activity, acting on CH-OH group of donors"/>
    <property type="evidence" value="ECO:0007669"/>
    <property type="project" value="InterPro"/>
</dbReference>
<dbReference type="RefSeq" id="WP_013900479.1">
    <property type="nucleotide sequence ID" value="NC_015677.1"/>
</dbReference>
<dbReference type="AlphaFoldDB" id="F5Y128"/>
<sequence length="588" mass="64803">MAATRLPPVDAVVLGVGLVGSMLGRELTKAGLKVVGLERGQPRATVPDFQGPQMHDELRYSVRKAMMQDTARETLTFRNKAGETALPMRRWESFLPGTGVGGSAVHWNGQTFRFQDSDFRMRTRTLERYGEKMIAPGLLVQDWGVNAAELEPYYDRFEYLLGTSGKAGHLQGKKIEGGNPFEDSRSREYPTPPQKEPYGSALFRKAAQGLGYHPFPQPSSNLSQPYTNTEGVQLRTCMFCGFCERYGCEHYAKSSPQTTLLPVLLRDRNFTLRTQCQVLRINLDKDKKRATSVTYIDAAGREFEQPASLVIVGMYALNNVRMLLLSGIGQPYDPATGKGVVGRNYAYQTTSGVQVFFDEKVNINPFMRSGACGTVIGDFASDNFDHGPLGFLGGAFIGEIMTNGRPIEFHPTPPGTPAWGSAWKRAVARHYNHTSVLQVHGSSIAATQNYLDLDPTYKDAWGLPLLRMTFDFPENDLRLSNHITARAVDIARAMGGRQVNGTPRRGPYTATQYQSTHNTGGTVMGTDPSTSTVNRWLQSWDVPNVFVIGASNFPQNASYNPTDTVGALAYWAADAIVGRYLKQPGPLA</sequence>